<evidence type="ECO:0000313" key="2">
    <source>
        <dbReference type="Proteomes" id="UP000078582"/>
    </source>
</evidence>
<protein>
    <submittedName>
        <fullName evidence="1">Uncharacterized protein</fullName>
    </submittedName>
</protein>
<gene>
    <name evidence="1" type="ORF">AYR53_03155</name>
</gene>
<accession>A0A192H0P8</accession>
<dbReference type="RefSeq" id="WP_068279448.1">
    <property type="nucleotide sequence ID" value="NZ_CP014873.1"/>
</dbReference>
<evidence type="ECO:0000313" key="1">
    <source>
        <dbReference type="EMBL" id="ANK61853.1"/>
    </source>
</evidence>
<dbReference type="EMBL" id="CP014873">
    <property type="protein sequence ID" value="ANK61853.1"/>
    <property type="molecule type" value="Genomic_DNA"/>
</dbReference>
<name>A0A192H0P8_9LACO</name>
<proteinExistence type="predicted"/>
<dbReference type="OrthoDB" id="3322489at2"/>
<sequence length="371" mass="42424">MLPNDIFLKSYYDLSNSVVSFIRGHKDSLVILCEGITDRIYLEVLFNPKKVKVISVGGKDSVRKVANLLSISSTMTNDVFQDKNIHVLGIIDTDDRGDNQPTYSSNAVKTCRWQINSQEDRILKLVDVDRDGVGNLRSGTHIEDILDSNIFYKALNSSGINLDNFKDIQINRGWKFTNLSNPVNFENVFIKSTGSNGESQKQKVRNLINNNKKKIAINYAKEWVINYTDQKIVSENNPIVNAIENVIGRKDIGVELNKEVKQSGYINLNEDMFFYRIGRNGELFSIAKGSRWSVVENNMSVSKKIKNQIKKIESEQVLDADENGEYFNRNYELISFSKEEVAMLLMKQRIQKFEKYFVPKNVSNFGKSVNK</sequence>
<dbReference type="GeneID" id="42981237"/>
<dbReference type="Proteomes" id="UP000078582">
    <property type="component" value="Chromosome"/>
</dbReference>
<dbReference type="STRING" id="375175.AYR53_03155"/>
<keyword evidence="2" id="KW-1185">Reference proteome</keyword>
<dbReference type="AlphaFoldDB" id="A0A192H0P8"/>
<reference evidence="1 2" key="1">
    <citation type="submission" date="2016-03" db="EMBL/GenBank/DDBJ databases">
        <title>Pediococcus and Lactobacillus from brewery environment - whole genome sequencing and assembly.</title>
        <authorList>
            <person name="Behr J."/>
            <person name="Geissler A.J."/>
            <person name="Vogel R.F."/>
        </authorList>
    </citation>
    <scope>NUCLEOTIDE SEQUENCE [LARGE SCALE GENOMIC DNA]</scope>
    <source>
        <strain evidence="1 2">TMW 1.1989</strain>
    </source>
</reference>
<organism evidence="1 2">
    <name type="scientific">Loigolactobacillus backii</name>
    <dbReference type="NCBI Taxonomy" id="375175"/>
    <lineage>
        <taxon>Bacteria</taxon>
        <taxon>Bacillati</taxon>
        <taxon>Bacillota</taxon>
        <taxon>Bacilli</taxon>
        <taxon>Lactobacillales</taxon>
        <taxon>Lactobacillaceae</taxon>
        <taxon>Loigolactobacillus</taxon>
    </lineage>
</organism>